<dbReference type="AlphaFoldDB" id="A0A1R3GYK6"/>
<accession>A0A1R3GYK6</accession>
<proteinExistence type="predicted"/>
<dbReference type="Proteomes" id="UP000187203">
    <property type="component" value="Unassembled WGS sequence"/>
</dbReference>
<dbReference type="EMBL" id="AWUE01021185">
    <property type="protein sequence ID" value="OMO63101.1"/>
    <property type="molecule type" value="Genomic_DNA"/>
</dbReference>
<protein>
    <submittedName>
        <fullName evidence="2">Uncharacterized protein</fullName>
    </submittedName>
</protein>
<feature type="region of interest" description="Disordered" evidence="1">
    <location>
        <begin position="1"/>
        <end position="26"/>
    </location>
</feature>
<evidence type="ECO:0000313" key="2">
    <source>
        <dbReference type="EMBL" id="OMO63101.1"/>
    </source>
</evidence>
<keyword evidence="3" id="KW-1185">Reference proteome</keyword>
<evidence type="ECO:0000256" key="1">
    <source>
        <dbReference type="SAM" id="MobiDB-lite"/>
    </source>
</evidence>
<gene>
    <name evidence="2" type="ORF">COLO4_32732</name>
</gene>
<evidence type="ECO:0000313" key="3">
    <source>
        <dbReference type="Proteomes" id="UP000187203"/>
    </source>
</evidence>
<sequence>MVDDQGDSSSSGRDELAENTTSPSYSSRSMILLEFRIWFGMYAKLQMHDAC</sequence>
<name>A0A1R3GYK6_9ROSI</name>
<organism evidence="2 3">
    <name type="scientific">Corchorus olitorius</name>
    <dbReference type="NCBI Taxonomy" id="93759"/>
    <lineage>
        <taxon>Eukaryota</taxon>
        <taxon>Viridiplantae</taxon>
        <taxon>Streptophyta</taxon>
        <taxon>Embryophyta</taxon>
        <taxon>Tracheophyta</taxon>
        <taxon>Spermatophyta</taxon>
        <taxon>Magnoliopsida</taxon>
        <taxon>eudicotyledons</taxon>
        <taxon>Gunneridae</taxon>
        <taxon>Pentapetalae</taxon>
        <taxon>rosids</taxon>
        <taxon>malvids</taxon>
        <taxon>Malvales</taxon>
        <taxon>Malvaceae</taxon>
        <taxon>Grewioideae</taxon>
        <taxon>Apeibeae</taxon>
        <taxon>Corchorus</taxon>
    </lineage>
</organism>
<reference evidence="3" key="1">
    <citation type="submission" date="2013-09" db="EMBL/GenBank/DDBJ databases">
        <title>Corchorus olitorius genome sequencing.</title>
        <authorList>
            <person name="Alam M."/>
            <person name="Haque M.S."/>
            <person name="Islam M.S."/>
            <person name="Emdad E.M."/>
            <person name="Islam M.M."/>
            <person name="Ahmed B."/>
            <person name="Halim A."/>
            <person name="Hossen Q.M.M."/>
            <person name="Hossain M.Z."/>
            <person name="Ahmed R."/>
            <person name="Khan M.M."/>
            <person name="Islam R."/>
            <person name="Rashid M.M."/>
            <person name="Khan S.A."/>
            <person name="Rahman M.S."/>
            <person name="Alam M."/>
            <person name="Yahiya A.S."/>
            <person name="Khan M.S."/>
            <person name="Azam M.S."/>
            <person name="Haque T."/>
            <person name="Lashkar M.Z.H."/>
            <person name="Akhand A.I."/>
            <person name="Morshed G."/>
            <person name="Roy S."/>
            <person name="Uddin K.S."/>
            <person name="Rabeya T."/>
            <person name="Hossain A.S."/>
            <person name="Chowdhury A."/>
            <person name="Snigdha A.R."/>
            <person name="Mortoza M.S."/>
            <person name="Matin S.A."/>
            <person name="Hoque S.M.E."/>
            <person name="Islam M.K."/>
            <person name="Roy D.K."/>
            <person name="Haider R."/>
            <person name="Moosa M.M."/>
            <person name="Elias S.M."/>
            <person name="Hasan A.M."/>
            <person name="Jahan S."/>
            <person name="Shafiuddin M."/>
            <person name="Mahmood N."/>
            <person name="Shommy N.S."/>
        </authorList>
    </citation>
    <scope>NUCLEOTIDE SEQUENCE [LARGE SCALE GENOMIC DNA]</scope>
    <source>
        <strain evidence="3">cv. O-4</strain>
    </source>
</reference>
<comment type="caution">
    <text evidence="2">The sequence shown here is derived from an EMBL/GenBank/DDBJ whole genome shotgun (WGS) entry which is preliminary data.</text>
</comment>